<feature type="region of interest" description="Disordered" evidence="1">
    <location>
        <begin position="117"/>
        <end position="147"/>
    </location>
</feature>
<dbReference type="Proteomes" id="UP000249218">
    <property type="component" value="Unassembled WGS sequence"/>
</dbReference>
<feature type="signal peptide" evidence="2">
    <location>
        <begin position="1"/>
        <end position="25"/>
    </location>
</feature>
<reference evidence="3 4" key="1">
    <citation type="journal article" date="2017" name="BMC Biol.">
        <title>Genomic innovations, transcriptional plasticity and gene loss underlying the evolution and divergence of two highly polyphagous and invasive Helicoverpa pest species.</title>
        <authorList>
            <person name="Pearce S.L."/>
            <person name="Clarke D.F."/>
            <person name="East P.D."/>
            <person name="Elfekih S."/>
            <person name="Gordon K.H."/>
            <person name="Jermiin L.S."/>
            <person name="McGaughran A."/>
            <person name="Oakeshott J.G."/>
            <person name="Papanikolaou A."/>
            <person name="Perera O.P."/>
            <person name="Rane R.V."/>
            <person name="Richards S."/>
            <person name="Tay W.T."/>
            <person name="Walsh T.K."/>
            <person name="Anderson A."/>
            <person name="Anderson C.J."/>
            <person name="Asgari S."/>
            <person name="Board P.G."/>
            <person name="Bretschneider A."/>
            <person name="Campbell P.M."/>
            <person name="Chertemps T."/>
            <person name="Christeller J.T."/>
            <person name="Coppin C.W."/>
            <person name="Downes S.J."/>
            <person name="Duan G."/>
            <person name="Farnsworth C.A."/>
            <person name="Good R.T."/>
            <person name="Han L.B."/>
            <person name="Han Y.C."/>
            <person name="Hatje K."/>
            <person name="Horne I."/>
            <person name="Huang Y.P."/>
            <person name="Hughes D.S."/>
            <person name="Jacquin-Joly E."/>
            <person name="James W."/>
            <person name="Jhangiani S."/>
            <person name="Kollmar M."/>
            <person name="Kuwar S.S."/>
            <person name="Li S."/>
            <person name="Liu N.Y."/>
            <person name="Maibeche M.T."/>
            <person name="Miller J.R."/>
            <person name="Montagne N."/>
            <person name="Perry T."/>
            <person name="Qu J."/>
            <person name="Song S.V."/>
            <person name="Sutton G.G."/>
            <person name="Vogel H."/>
            <person name="Walenz B.P."/>
            <person name="Xu W."/>
            <person name="Zhang H.J."/>
            <person name="Zou Z."/>
            <person name="Batterham P."/>
            <person name="Edwards O.R."/>
            <person name="Feyereisen R."/>
            <person name="Gibbs R.A."/>
            <person name="Heckel D.G."/>
            <person name="McGrath A."/>
            <person name="Robin C."/>
            <person name="Scherer S.E."/>
            <person name="Worley K.C."/>
            <person name="Wu Y.D."/>
        </authorList>
    </citation>
    <scope>NUCLEOTIDE SEQUENCE [LARGE SCALE GENOMIC DNA]</scope>
    <source>
        <strain evidence="3">Harm_GR_Male_#8</strain>
        <tissue evidence="3">Whole organism</tissue>
    </source>
</reference>
<evidence type="ECO:0000313" key="3">
    <source>
        <dbReference type="EMBL" id="PZC74499.1"/>
    </source>
</evidence>
<protein>
    <submittedName>
        <fullName evidence="3">Uncharacterized protein</fullName>
    </submittedName>
</protein>
<dbReference type="AlphaFoldDB" id="A0A2W1BHC3"/>
<feature type="compositionally biased region" description="Basic residues" evidence="1">
    <location>
        <begin position="175"/>
        <end position="189"/>
    </location>
</feature>
<keyword evidence="4" id="KW-1185">Reference proteome</keyword>
<feature type="region of interest" description="Disordered" evidence="1">
    <location>
        <begin position="162"/>
        <end position="189"/>
    </location>
</feature>
<sequence length="255" mass="27147">MAGVGLWRGLASAVLFFWTCPTSEVIPELVPVGAAEPAVVRPLQQSATVFGNTTAADSAAHHNDIIGRGERRRAAVRGATRDACAGLTAKVEAERFCRAPPRCWARAVAVTEGWRERGGAAAGASPSPAGPAPRPPPRRAGPLPSSMPRSCARECGCAPQCRSGRRQAAGEPSVPHRRPRHTPHRHHTARNRCDSECISAAYRCMAVIQFRDVTAVPATCAIIPLTALLMPRHVPLCNISPSETYCNEETSQIAA</sequence>
<accession>A0A2W1BHC3</accession>
<evidence type="ECO:0000313" key="4">
    <source>
        <dbReference type="Proteomes" id="UP000249218"/>
    </source>
</evidence>
<dbReference type="EMBL" id="KZ150046">
    <property type="protein sequence ID" value="PZC74499.1"/>
    <property type="molecule type" value="Genomic_DNA"/>
</dbReference>
<feature type="compositionally biased region" description="Pro residues" evidence="1">
    <location>
        <begin position="128"/>
        <end position="139"/>
    </location>
</feature>
<name>A0A2W1BHC3_HELAM</name>
<proteinExistence type="predicted"/>
<keyword evidence="2" id="KW-0732">Signal</keyword>
<gene>
    <name evidence="3" type="primary">HaOG207730</name>
    <name evidence="3" type="ORF">B5X24_HaOG207730</name>
</gene>
<evidence type="ECO:0000256" key="1">
    <source>
        <dbReference type="SAM" id="MobiDB-lite"/>
    </source>
</evidence>
<evidence type="ECO:0000256" key="2">
    <source>
        <dbReference type="SAM" id="SignalP"/>
    </source>
</evidence>
<feature type="chain" id="PRO_5016017014" evidence="2">
    <location>
        <begin position="26"/>
        <end position="255"/>
    </location>
</feature>
<organism evidence="3 4">
    <name type="scientific">Helicoverpa armigera</name>
    <name type="common">Cotton bollworm</name>
    <name type="synonym">Heliothis armigera</name>
    <dbReference type="NCBI Taxonomy" id="29058"/>
    <lineage>
        <taxon>Eukaryota</taxon>
        <taxon>Metazoa</taxon>
        <taxon>Ecdysozoa</taxon>
        <taxon>Arthropoda</taxon>
        <taxon>Hexapoda</taxon>
        <taxon>Insecta</taxon>
        <taxon>Pterygota</taxon>
        <taxon>Neoptera</taxon>
        <taxon>Endopterygota</taxon>
        <taxon>Lepidoptera</taxon>
        <taxon>Glossata</taxon>
        <taxon>Ditrysia</taxon>
        <taxon>Noctuoidea</taxon>
        <taxon>Noctuidae</taxon>
        <taxon>Heliothinae</taxon>
        <taxon>Helicoverpa</taxon>
    </lineage>
</organism>